<dbReference type="InterPro" id="IPR011990">
    <property type="entry name" value="TPR-like_helical_dom_sf"/>
</dbReference>
<dbReference type="InterPro" id="IPR006597">
    <property type="entry name" value="Sel1-like"/>
</dbReference>
<protein>
    <submittedName>
        <fullName evidence="1">Putative beta-lactamase HcpC</fullName>
        <ecNumber evidence="1">3.5.2.6</ecNumber>
    </submittedName>
</protein>
<dbReference type="Gene3D" id="1.25.40.10">
    <property type="entry name" value="Tetratricopeptide repeat domain"/>
    <property type="match status" value="2"/>
</dbReference>
<dbReference type="SMART" id="SM00671">
    <property type="entry name" value="SEL1"/>
    <property type="match status" value="5"/>
</dbReference>
<keyword evidence="2" id="KW-1185">Reference proteome</keyword>
<dbReference type="EC" id="3.5.2.6" evidence="1"/>
<keyword evidence="1" id="KW-0378">Hydrolase</keyword>
<evidence type="ECO:0000313" key="2">
    <source>
        <dbReference type="Proteomes" id="UP000189475"/>
    </source>
</evidence>
<organism evidence="1 2">
    <name type="scientific">Vibrio palustris</name>
    <dbReference type="NCBI Taxonomy" id="1918946"/>
    <lineage>
        <taxon>Bacteria</taxon>
        <taxon>Pseudomonadati</taxon>
        <taxon>Pseudomonadota</taxon>
        <taxon>Gammaproteobacteria</taxon>
        <taxon>Vibrionales</taxon>
        <taxon>Vibrionaceae</taxon>
        <taxon>Vibrio</taxon>
    </lineage>
</organism>
<evidence type="ECO:0000313" key="1">
    <source>
        <dbReference type="EMBL" id="SJL82427.1"/>
    </source>
</evidence>
<accession>A0A1R4B0L5</accession>
<dbReference type="STRING" id="1918946.VPAL9027_00353"/>
<proteinExistence type="predicted"/>
<dbReference type="EMBL" id="FUFT01000001">
    <property type="protein sequence ID" value="SJL82427.1"/>
    <property type="molecule type" value="Genomic_DNA"/>
</dbReference>
<dbReference type="OrthoDB" id="6114904at2"/>
<dbReference type="Pfam" id="PF08238">
    <property type="entry name" value="Sel1"/>
    <property type="match status" value="4"/>
</dbReference>
<sequence length="355" mass="40297">MNLSTRQPRHLKYKDSELRSNQRFLRDSCLFLPNGKKLHEVRSTNVDIDEYCLSLFGQTEASLIEELKRNIIKQHENAVDVRAKAQMMINSPIFSYDSINIKLALREVEKLLKPCAKQEYLDSIYELGLLYMEHGSLLGKGEADYYPLVKKAVKKGHSDAPYNLAVHHLKKKEWVEAEELLLIGAKKENCSCLNKLAEMAEEGVTNSLSKSDAARYYERAMRKGLPYAAINLARLVFTGEDKKHSVQDAVSFLEEAARDGEVKAMCQLGIIYEDGQYVEADFKKSLSFYQQAADLGDANGQFFLGFIYRNLWEKFGLEKNLSFGITLYQKAAAQGHQEAIANLNKANLSSLLNQF</sequence>
<dbReference type="GO" id="GO:0008800">
    <property type="term" value="F:beta-lactamase activity"/>
    <property type="evidence" value="ECO:0007669"/>
    <property type="project" value="UniProtKB-EC"/>
</dbReference>
<reference evidence="1 2" key="1">
    <citation type="submission" date="2017-02" db="EMBL/GenBank/DDBJ databases">
        <authorList>
            <person name="Peterson S.W."/>
        </authorList>
    </citation>
    <scope>NUCLEOTIDE SEQUENCE [LARGE SCALE GENOMIC DNA]</scope>
    <source>
        <strain evidence="1 2">CECT 9027</strain>
    </source>
</reference>
<gene>
    <name evidence="1" type="primary">hcpC</name>
    <name evidence="1" type="ORF">VPAL9027_00353</name>
</gene>
<dbReference type="PANTHER" id="PTHR11102">
    <property type="entry name" value="SEL-1-LIKE PROTEIN"/>
    <property type="match status" value="1"/>
</dbReference>
<dbReference type="SUPFAM" id="SSF81901">
    <property type="entry name" value="HCP-like"/>
    <property type="match status" value="2"/>
</dbReference>
<dbReference type="PANTHER" id="PTHR11102:SF160">
    <property type="entry name" value="ERAD-ASSOCIATED E3 UBIQUITIN-PROTEIN LIGASE COMPONENT HRD3"/>
    <property type="match status" value="1"/>
</dbReference>
<dbReference type="RefSeq" id="WP_077311707.1">
    <property type="nucleotide sequence ID" value="NZ_AP024887.1"/>
</dbReference>
<name>A0A1R4B0L5_9VIBR</name>
<dbReference type="AlphaFoldDB" id="A0A1R4B0L5"/>
<dbReference type="Proteomes" id="UP000189475">
    <property type="component" value="Unassembled WGS sequence"/>
</dbReference>
<dbReference type="InterPro" id="IPR050767">
    <property type="entry name" value="Sel1_AlgK"/>
</dbReference>